<evidence type="ECO:0000313" key="2">
    <source>
        <dbReference type="Proteomes" id="UP001165586"/>
    </source>
</evidence>
<dbReference type="SUPFAM" id="SSF160379">
    <property type="entry name" value="SP0830-like"/>
    <property type="match status" value="1"/>
</dbReference>
<reference evidence="1" key="1">
    <citation type="submission" date="2022-08" db="EMBL/GenBank/DDBJ databases">
        <authorList>
            <person name="Deng Y."/>
            <person name="Han X.-F."/>
            <person name="Zhang Y.-Q."/>
        </authorList>
    </citation>
    <scope>NUCLEOTIDE SEQUENCE</scope>
    <source>
        <strain evidence="1">CPCC 203386</strain>
    </source>
</reference>
<proteinExistence type="predicted"/>
<evidence type="ECO:0000313" key="1">
    <source>
        <dbReference type="EMBL" id="MCS5733435.1"/>
    </source>
</evidence>
<dbReference type="Proteomes" id="UP001165586">
    <property type="component" value="Unassembled WGS sequence"/>
</dbReference>
<sequence length="136" mass="14726">MSSFVACCGASTSGATTRKASASANGMHADALEAAIERMLQQRFETTIPTVVRSRDDLAATIAQAPPDHASPDLRSEVFFVKHPLTPDEVMAQLPHLRDGVDAIAPEPGALYFSRVKALATKTRIQRLMRCRCSSR</sequence>
<gene>
    <name evidence="1" type="ORF">N1032_06755</name>
</gene>
<dbReference type="InterPro" id="IPR012545">
    <property type="entry name" value="DUF1697"/>
</dbReference>
<dbReference type="EMBL" id="JANLCJ010000002">
    <property type="protein sequence ID" value="MCS5733435.1"/>
    <property type="molecule type" value="Genomic_DNA"/>
</dbReference>
<accession>A0ABT2H0H0</accession>
<dbReference type="Pfam" id="PF08002">
    <property type="entry name" value="DUF1697"/>
    <property type="match status" value="1"/>
</dbReference>
<protein>
    <submittedName>
        <fullName evidence="1">DUF1697 domain-containing protein</fullName>
    </submittedName>
</protein>
<dbReference type="RefSeq" id="WP_259538257.1">
    <property type="nucleotide sequence ID" value="NZ_JANLCJ010000002.1"/>
</dbReference>
<name>A0ABT2H0H0_9MICO</name>
<comment type="caution">
    <text evidence="1">The sequence shown here is derived from an EMBL/GenBank/DDBJ whole genome shotgun (WGS) entry which is preliminary data.</text>
</comment>
<organism evidence="1 2">
    <name type="scientific">Herbiconiux daphne</name>
    <dbReference type="NCBI Taxonomy" id="2970914"/>
    <lineage>
        <taxon>Bacteria</taxon>
        <taxon>Bacillati</taxon>
        <taxon>Actinomycetota</taxon>
        <taxon>Actinomycetes</taxon>
        <taxon>Micrococcales</taxon>
        <taxon>Microbacteriaceae</taxon>
        <taxon>Herbiconiux</taxon>
    </lineage>
</organism>
<keyword evidence="2" id="KW-1185">Reference proteome</keyword>